<keyword evidence="3" id="KW-0479">Metal-binding</keyword>
<dbReference type="SMART" id="SM00577">
    <property type="entry name" value="CPDc"/>
    <property type="match status" value="1"/>
</dbReference>
<organism evidence="13 14">
    <name type="scientific">Meloidogyne incognita</name>
    <name type="common">Southern root-knot nematode worm</name>
    <name type="synonym">Oxyuris incognita</name>
    <dbReference type="NCBI Taxonomy" id="6306"/>
    <lineage>
        <taxon>Eukaryota</taxon>
        <taxon>Metazoa</taxon>
        <taxon>Ecdysozoa</taxon>
        <taxon>Nematoda</taxon>
        <taxon>Chromadorea</taxon>
        <taxon>Rhabditida</taxon>
        <taxon>Tylenchina</taxon>
        <taxon>Tylenchomorpha</taxon>
        <taxon>Tylenchoidea</taxon>
        <taxon>Meloidogynidae</taxon>
        <taxon>Meloidogyninae</taxon>
        <taxon>Meloidogyne</taxon>
        <taxon>Meloidogyne incognita group</taxon>
    </lineage>
</organism>
<dbReference type="Proteomes" id="UP000887563">
    <property type="component" value="Unplaced"/>
</dbReference>
<keyword evidence="5" id="KW-0460">Magnesium</keyword>
<evidence type="ECO:0000256" key="6">
    <source>
        <dbReference type="ARBA" id="ARBA00022912"/>
    </source>
</evidence>
<comment type="catalytic activity">
    <reaction evidence="7">
        <text>O-phospho-L-seryl-[protein] + H2O = L-seryl-[protein] + phosphate</text>
        <dbReference type="Rhea" id="RHEA:20629"/>
        <dbReference type="Rhea" id="RHEA-COMP:9863"/>
        <dbReference type="Rhea" id="RHEA-COMP:11604"/>
        <dbReference type="ChEBI" id="CHEBI:15377"/>
        <dbReference type="ChEBI" id="CHEBI:29999"/>
        <dbReference type="ChEBI" id="CHEBI:43474"/>
        <dbReference type="ChEBI" id="CHEBI:83421"/>
        <dbReference type="EC" id="3.1.3.16"/>
    </reaction>
</comment>
<dbReference type="InterPro" id="IPR050365">
    <property type="entry name" value="TIM50"/>
</dbReference>
<evidence type="ECO:0000313" key="14">
    <source>
        <dbReference type="WBParaSite" id="Minc3s00154g06246"/>
    </source>
</evidence>
<dbReference type="Gene3D" id="3.40.50.1000">
    <property type="entry name" value="HAD superfamily/HAD-like"/>
    <property type="match status" value="1"/>
</dbReference>
<dbReference type="InterPro" id="IPR004274">
    <property type="entry name" value="FCP1_dom"/>
</dbReference>
<dbReference type="SFLD" id="SFLDS00003">
    <property type="entry name" value="Haloacid_Dehalogenase"/>
    <property type="match status" value="1"/>
</dbReference>
<feature type="region of interest" description="Disordered" evidence="11">
    <location>
        <begin position="1"/>
        <end position="22"/>
    </location>
</feature>
<dbReference type="SFLD" id="SFLDG01124">
    <property type="entry name" value="C0.1:_RNA_Pol_CTD_Phosphatase"/>
    <property type="match status" value="1"/>
</dbReference>
<evidence type="ECO:0000313" key="13">
    <source>
        <dbReference type="Proteomes" id="UP000887563"/>
    </source>
</evidence>
<dbReference type="GO" id="GO:0046872">
    <property type="term" value="F:metal ion binding"/>
    <property type="evidence" value="ECO:0007669"/>
    <property type="project" value="UniProtKB-KW"/>
</dbReference>
<evidence type="ECO:0000256" key="3">
    <source>
        <dbReference type="ARBA" id="ARBA00022723"/>
    </source>
</evidence>
<comment type="cofactor">
    <cofactor evidence="1">
        <name>Mg(2+)</name>
        <dbReference type="ChEBI" id="CHEBI:18420"/>
    </cofactor>
</comment>
<dbReference type="NCBIfam" id="TIGR02251">
    <property type="entry name" value="HIF-SF_euk"/>
    <property type="match status" value="1"/>
</dbReference>
<feature type="site" description="Transition state stabilizer" evidence="10">
    <location>
        <position position="288"/>
    </location>
</feature>
<dbReference type="AlphaFoldDB" id="A0A914KX63"/>
<dbReference type="EC" id="3.1.3.16" evidence="2"/>
<dbReference type="SUPFAM" id="SSF56784">
    <property type="entry name" value="HAD-like"/>
    <property type="match status" value="1"/>
</dbReference>
<feature type="domain" description="FCP1 homology" evidence="12">
    <location>
        <begin position="222"/>
        <end position="380"/>
    </location>
</feature>
<feature type="compositionally biased region" description="Low complexity" evidence="11">
    <location>
        <begin position="147"/>
        <end position="164"/>
    </location>
</feature>
<dbReference type="InterPro" id="IPR011948">
    <property type="entry name" value="Dullard_phosphatase"/>
</dbReference>
<feature type="active site" description="Proton donor" evidence="9">
    <location>
        <position position="234"/>
    </location>
</feature>
<protein>
    <recommendedName>
        <fullName evidence="2">protein-serine/threonine phosphatase</fullName>
        <ecNumber evidence="2">3.1.3.16</ecNumber>
    </recommendedName>
</protein>
<sequence length="462" mass="51934">MTSSSQIRRHHQTTTNTTTTTASQMPKLLHALCCCLRPNPLNEKNDSRSSTCVNTNNNVYDSSRGILQPISKTGSPIVNKTSVRLAGDLRQRLDPTTTTTKSGGGKSKSKHGFSFIIGGGKGHQHQQKRMATQITVDGNSNIIASNNNCSNNNNNNNNTSNIAIDGPFLGSDNKQNEHSTSNWSLSQGVQQQQQQNNCSSPITSRVQWPLAAAPLLSSPTHRDRNKKCLILDLDETLVHSSFKPVKNADFVIPIEIDNVVHQVYVLKRPHTDHFLERVGALFECVLFTASLAKYADPVADLLDRRQVFRFRLFREACVFFEGNYVKDLEKLGRDLRKVVIIDNSPASYAFHPNNSLPIRTWFDDPDDTELLDLLPILEELARVEDIYSLIGNFPSSLPSLQQQQRYQQQQQQRLQQQNSASVEHSSFCLPPCYLFFPLLSINNNNEYNKPFFNNNTSTNAFL</sequence>
<evidence type="ECO:0000256" key="2">
    <source>
        <dbReference type="ARBA" id="ARBA00013081"/>
    </source>
</evidence>
<dbReference type="PROSITE" id="PS50969">
    <property type="entry name" value="FCP1"/>
    <property type="match status" value="1"/>
</dbReference>
<evidence type="ECO:0000256" key="8">
    <source>
        <dbReference type="ARBA" id="ARBA00048336"/>
    </source>
</evidence>
<comment type="catalytic activity">
    <reaction evidence="8">
        <text>O-phospho-L-threonyl-[protein] + H2O = L-threonyl-[protein] + phosphate</text>
        <dbReference type="Rhea" id="RHEA:47004"/>
        <dbReference type="Rhea" id="RHEA-COMP:11060"/>
        <dbReference type="Rhea" id="RHEA-COMP:11605"/>
        <dbReference type="ChEBI" id="CHEBI:15377"/>
        <dbReference type="ChEBI" id="CHEBI:30013"/>
        <dbReference type="ChEBI" id="CHEBI:43474"/>
        <dbReference type="ChEBI" id="CHEBI:61977"/>
        <dbReference type="EC" id="3.1.3.16"/>
    </reaction>
</comment>
<keyword evidence="6" id="KW-0904">Protein phosphatase</keyword>
<dbReference type="PANTHER" id="PTHR12210">
    <property type="entry name" value="DULLARD PROTEIN PHOSPHATASE"/>
    <property type="match status" value="1"/>
</dbReference>
<dbReference type="FunFam" id="3.40.50.1000:FF:000192">
    <property type="entry name" value="CTD small phosphatase-like protein"/>
    <property type="match status" value="1"/>
</dbReference>
<evidence type="ECO:0000256" key="5">
    <source>
        <dbReference type="ARBA" id="ARBA00022842"/>
    </source>
</evidence>
<dbReference type="Pfam" id="PF03031">
    <property type="entry name" value="NIF"/>
    <property type="match status" value="1"/>
</dbReference>
<feature type="region of interest" description="Disordered" evidence="11">
    <location>
        <begin position="147"/>
        <end position="199"/>
    </location>
</feature>
<evidence type="ECO:0000256" key="9">
    <source>
        <dbReference type="PIRSR" id="PIRSR640078-1"/>
    </source>
</evidence>
<evidence type="ECO:0000256" key="10">
    <source>
        <dbReference type="PIRSR" id="PIRSR640078-3"/>
    </source>
</evidence>
<keyword evidence="13" id="KW-1185">Reference proteome</keyword>
<accession>A0A914KX63</accession>
<feature type="active site" description="4-aspartylphosphate intermediate" evidence="9">
    <location>
        <position position="232"/>
    </location>
</feature>
<evidence type="ECO:0000259" key="12">
    <source>
        <dbReference type="PROSITE" id="PS50969"/>
    </source>
</evidence>
<dbReference type="InterPro" id="IPR023214">
    <property type="entry name" value="HAD_sf"/>
</dbReference>
<dbReference type="InterPro" id="IPR040078">
    <property type="entry name" value="RNA_Pol_CTD_Phosphatase"/>
</dbReference>
<evidence type="ECO:0000256" key="4">
    <source>
        <dbReference type="ARBA" id="ARBA00022801"/>
    </source>
</evidence>
<dbReference type="WBParaSite" id="Minc3s00154g06246">
    <property type="protein sequence ID" value="Minc3s00154g06246"/>
    <property type="gene ID" value="Minc3s00154g06246"/>
</dbReference>
<feature type="site" description="Transition state stabilizer" evidence="10">
    <location>
        <position position="326"/>
    </location>
</feature>
<reference evidence="14" key="1">
    <citation type="submission" date="2022-11" db="UniProtKB">
        <authorList>
            <consortium name="WormBaseParasite"/>
        </authorList>
    </citation>
    <scope>IDENTIFICATION</scope>
</reference>
<dbReference type="CDD" id="cd07521">
    <property type="entry name" value="HAD_FCP1-like"/>
    <property type="match status" value="1"/>
</dbReference>
<feature type="region of interest" description="Disordered" evidence="11">
    <location>
        <begin position="90"/>
        <end position="112"/>
    </location>
</feature>
<evidence type="ECO:0000256" key="11">
    <source>
        <dbReference type="SAM" id="MobiDB-lite"/>
    </source>
</evidence>
<feature type="compositionally biased region" description="Polar residues" evidence="11">
    <location>
        <begin position="178"/>
        <end position="189"/>
    </location>
</feature>
<evidence type="ECO:0000256" key="7">
    <source>
        <dbReference type="ARBA" id="ARBA00047761"/>
    </source>
</evidence>
<name>A0A914KX63_MELIC</name>
<evidence type="ECO:0000256" key="1">
    <source>
        <dbReference type="ARBA" id="ARBA00001946"/>
    </source>
</evidence>
<dbReference type="GO" id="GO:0008420">
    <property type="term" value="F:RNA polymerase II CTD heptapeptide repeat phosphatase activity"/>
    <property type="evidence" value="ECO:0007669"/>
    <property type="project" value="InterPro"/>
</dbReference>
<proteinExistence type="predicted"/>
<keyword evidence="4" id="KW-0378">Hydrolase</keyword>
<dbReference type="InterPro" id="IPR036412">
    <property type="entry name" value="HAD-like_sf"/>
</dbReference>